<evidence type="ECO:0000313" key="3">
    <source>
        <dbReference type="Proteomes" id="UP000826661"/>
    </source>
</evidence>
<dbReference type="AlphaFoldDB" id="A0A8G0L2G1"/>
<keyword evidence="3" id="KW-1185">Reference proteome</keyword>
<evidence type="ECO:0000256" key="1">
    <source>
        <dbReference type="SAM" id="MobiDB-lite"/>
    </source>
</evidence>
<gene>
    <name evidence="2" type="ORF">H0G86_000314</name>
</gene>
<evidence type="ECO:0000313" key="2">
    <source>
        <dbReference type="EMBL" id="QYS92922.1"/>
    </source>
</evidence>
<organism evidence="2 3">
    <name type="scientific">Trichoderma simmonsii</name>
    <dbReference type="NCBI Taxonomy" id="1491479"/>
    <lineage>
        <taxon>Eukaryota</taxon>
        <taxon>Fungi</taxon>
        <taxon>Dikarya</taxon>
        <taxon>Ascomycota</taxon>
        <taxon>Pezizomycotina</taxon>
        <taxon>Sordariomycetes</taxon>
        <taxon>Hypocreomycetidae</taxon>
        <taxon>Hypocreales</taxon>
        <taxon>Hypocreaceae</taxon>
        <taxon>Trichoderma</taxon>
    </lineage>
</organism>
<accession>A0A8G0L2G1</accession>
<protein>
    <submittedName>
        <fullName evidence="2">Uncharacterized protein</fullName>
    </submittedName>
</protein>
<proteinExistence type="predicted"/>
<sequence>MGTVPWLATRAIRRATRNSAKKKKLSAVLANERSTDLDQDSEEHLEPKLMKDRSNKVQREQVV</sequence>
<name>A0A8G0L2G1_9HYPO</name>
<dbReference type="EMBL" id="CP075864">
    <property type="protein sequence ID" value="QYS92922.1"/>
    <property type="molecule type" value="Genomic_DNA"/>
</dbReference>
<feature type="region of interest" description="Disordered" evidence="1">
    <location>
        <begin position="17"/>
        <end position="63"/>
    </location>
</feature>
<reference evidence="2 3" key="1">
    <citation type="journal article" date="2021" name="BMC Genomics">
        <title>Telomere-to-telomere genome assembly of asparaginase-producing Trichoderma simmonsii.</title>
        <authorList>
            <person name="Chung D."/>
            <person name="Kwon Y.M."/>
            <person name="Yang Y."/>
        </authorList>
    </citation>
    <scope>NUCLEOTIDE SEQUENCE [LARGE SCALE GENOMIC DNA]</scope>
    <source>
        <strain evidence="2 3">GH-Sj1</strain>
    </source>
</reference>
<dbReference type="Proteomes" id="UP000826661">
    <property type="component" value="Chromosome I"/>
</dbReference>
<feature type="compositionally biased region" description="Basic and acidic residues" evidence="1">
    <location>
        <begin position="42"/>
        <end position="63"/>
    </location>
</feature>